<evidence type="ECO:0000256" key="2">
    <source>
        <dbReference type="ARBA" id="ARBA00022737"/>
    </source>
</evidence>
<dbReference type="Proteomes" id="UP001331761">
    <property type="component" value="Unassembled WGS sequence"/>
</dbReference>
<dbReference type="PANTHER" id="PTHR11364">
    <property type="entry name" value="THIOSULFATE SULFERTANSFERASE"/>
    <property type="match status" value="1"/>
</dbReference>
<evidence type="ECO:0000256" key="1">
    <source>
        <dbReference type="ARBA" id="ARBA00022679"/>
    </source>
</evidence>
<dbReference type="InterPro" id="IPR045078">
    <property type="entry name" value="TST/MPST-like"/>
</dbReference>
<dbReference type="PANTHER" id="PTHR11364:SF7">
    <property type="entry name" value="THIOSULFATE SULFURTRANSFERASE MPST-1-RELATED"/>
    <property type="match status" value="1"/>
</dbReference>
<keyword evidence="2" id="KW-0677">Repeat</keyword>
<sequence length="219" mass="25319">MGNNGNDVRTTSIKMYFFSSKDLYLTAHIPYAVYASLDAAMYPSQYERFAHYPHDIFEKYIQMIGVNNGEHIILYSRDDRGGMMYSAKFAWLLMSYGHDKVSILDGGFDAWASKGNEITSEIVKLPAGNWKAKDLVAKYNINFEEMQKKEGGKQYMERTNEINFLDARSRGQFNGTEDTGMDPNRWFLSFSLMRKVIKKYTSDKGRTRGRSGHMEWIQV</sequence>
<proteinExistence type="predicted"/>
<name>A0AAN8FYY0_TRICO</name>
<dbReference type="GO" id="GO:0005739">
    <property type="term" value="C:mitochondrion"/>
    <property type="evidence" value="ECO:0007669"/>
    <property type="project" value="TreeGrafter"/>
</dbReference>
<keyword evidence="5" id="KW-1185">Reference proteome</keyword>
<dbReference type="InterPro" id="IPR036873">
    <property type="entry name" value="Rhodanese-like_dom_sf"/>
</dbReference>
<evidence type="ECO:0000259" key="3">
    <source>
        <dbReference type="PROSITE" id="PS50206"/>
    </source>
</evidence>
<reference evidence="4 5" key="1">
    <citation type="submission" date="2019-10" db="EMBL/GenBank/DDBJ databases">
        <title>Assembly and Annotation for the nematode Trichostrongylus colubriformis.</title>
        <authorList>
            <person name="Martin J."/>
        </authorList>
    </citation>
    <scope>NUCLEOTIDE SEQUENCE [LARGE SCALE GENOMIC DNA]</scope>
    <source>
        <strain evidence="4">G859</strain>
        <tissue evidence="4">Whole worm</tissue>
    </source>
</reference>
<dbReference type="Gene3D" id="3.40.250.10">
    <property type="entry name" value="Rhodanese-like domain"/>
    <property type="match status" value="1"/>
</dbReference>
<evidence type="ECO:0000313" key="5">
    <source>
        <dbReference type="Proteomes" id="UP001331761"/>
    </source>
</evidence>
<dbReference type="AlphaFoldDB" id="A0AAN8FYY0"/>
<dbReference type="Pfam" id="PF00581">
    <property type="entry name" value="Rhodanese"/>
    <property type="match status" value="1"/>
</dbReference>
<gene>
    <name evidence="4" type="ORF">GCK32_006982</name>
</gene>
<feature type="domain" description="Rhodanese" evidence="3">
    <location>
        <begin position="18"/>
        <end position="120"/>
    </location>
</feature>
<organism evidence="4 5">
    <name type="scientific">Trichostrongylus colubriformis</name>
    <name type="common">Black scour worm</name>
    <dbReference type="NCBI Taxonomy" id="6319"/>
    <lineage>
        <taxon>Eukaryota</taxon>
        <taxon>Metazoa</taxon>
        <taxon>Ecdysozoa</taxon>
        <taxon>Nematoda</taxon>
        <taxon>Chromadorea</taxon>
        <taxon>Rhabditida</taxon>
        <taxon>Rhabditina</taxon>
        <taxon>Rhabditomorpha</taxon>
        <taxon>Strongyloidea</taxon>
        <taxon>Trichostrongylidae</taxon>
        <taxon>Trichostrongylus</taxon>
    </lineage>
</organism>
<feature type="non-terminal residue" evidence="4">
    <location>
        <position position="219"/>
    </location>
</feature>
<dbReference type="GO" id="GO:0004792">
    <property type="term" value="F:thiosulfate-cyanide sulfurtransferase activity"/>
    <property type="evidence" value="ECO:0007669"/>
    <property type="project" value="TreeGrafter"/>
</dbReference>
<accession>A0AAN8FYY0</accession>
<keyword evidence="1" id="KW-0808">Transferase</keyword>
<protein>
    <submittedName>
        <fullName evidence="4">Rhodanese domain-containing protein</fullName>
    </submittedName>
</protein>
<dbReference type="InterPro" id="IPR001763">
    <property type="entry name" value="Rhodanese-like_dom"/>
</dbReference>
<dbReference type="SUPFAM" id="SSF52821">
    <property type="entry name" value="Rhodanese/Cell cycle control phosphatase"/>
    <property type="match status" value="1"/>
</dbReference>
<evidence type="ECO:0000313" key="4">
    <source>
        <dbReference type="EMBL" id="KAK5977293.1"/>
    </source>
</evidence>
<dbReference type="SMART" id="SM00450">
    <property type="entry name" value="RHOD"/>
    <property type="match status" value="1"/>
</dbReference>
<dbReference type="CDD" id="cd01448">
    <property type="entry name" value="TST_Repeat_1"/>
    <property type="match status" value="1"/>
</dbReference>
<comment type="caution">
    <text evidence="4">The sequence shown here is derived from an EMBL/GenBank/DDBJ whole genome shotgun (WGS) entry which is preliminary data.</text>
</comment>
<dbReference type="EMBL" id="WIXE01010801">
    <property type="protein sequence ID" value="KAK5977293.1"/>
    <property type="molecule type" value="Genomic_DNA"/>
</dbReference>
<dbReference type="PROSITE" id="PS50206">
    <property type="entry name" value="RHODANESE_3"/>
    <property type="match status" value="1"/>
</dbReference>